<evidence type="ECO:0000313" key="1">
    <source>
        <dbReference type="EMBL" id="TPW26847.1"/>
    </source>
</evidence>
<evidence type="ECO:0008006" key="3">
    <source>
        <dbReference type="Google" id="ProtNLM"/>
    </source>
</evidence>
<dbReference type="OrthoDB" id="8115937at2"/>
<protein>
    <recommendedName>
        <fullName evidence="3">Siphovirus Gp157 family protein</fullName>
    </recommendedName>
</protein>
<dbReference type="Proteomes" id="UP000320314">
    <property type="component" value="Unassembled WGS sequence"/>
</dbReference>
<dbReference type="InterPro" id="IPR008840">
    <property type="entry name" value="Sipho_Gp157"/>
</dbReference>
<gene>
    <name evidence="1" type="ORF">FJU11_13660</name>
</gene>
<organism evidence="1 2">
    <name type="scientific">Pararhizobium mangrovi</name>
    <dbReference type="NCBI Taxonomy" id="2590452"/>
    <lineage>
        <taxon>Bacteria</taxon>
        <taxon>Pseudomonadati</taxon>
        <taxon>Pseudomonadota</taxon>
        <taxon>Alphaproteobacteria</taxon>
        <taxon>Hyphomicrobiales</taxon>
        <taxon>Rhizobiaceae</taxon>
        <taxon>Rhizobium/Agrobacterium group</taxon>
        <taxon>Pararhizobium</taxon>
    </lineage>
</organism>
<sequence>MNAHMEAGYLKAEIDRLMDQYPELEDDETLRADMLDGETDLTRVMERLLDRRQSARGMNDAAKERAGAIMERSKRYGRQEEAFSALMLSIMERANLDKLTLPEATLSIRKPSVSVNVTAIDELPQGYFQTERKADKKAIGDALKRGDEIPGAELMMGKETLSVRVK</sequence>
<dbReference type="EMBL" id="VHLH01000026">
    <property type="protein sequence ID" value="TPW26847.1"/>
    <property type="molecule type" value="Genomic_DNA"/>
</dbReference>
<comment type="caution">
    <text evidence="1">The sequence shown here is derived from an EMBL/GenBank/DDBJ whole genome shotgun (WGS) entry which is preliminary data.</text>
</comment>
<accession>A0A506U4M9</accession>
<dbReference type="Pfam" id="PF05565">
    <property type="entry name" value="Sipho_Gp157"/>
    <property type="match status" value="1"/>
</dbReference>
<reference evidence="1 2" key="1">
    <citation type="submission" date="2019-06" db="EMBL/GenBank/DDBJ databases">
        <authorList>
            <person name="Li M."/>
        </authorList>
    </citation>
    <scope>NUCLEOTIDE SEQUENCE [LARGE SCALE GENOMIC DNA]</scope>
    <source>
        <strain evidence="1 2">BGMRC6574</strain>
    </source>
</reference>
<dbReference type="RefSeq" id="WP_141167627.1">
    <property type="nucleotide sequence ID" value="NZ_VHLH01000026.1"/>
</dbReference>
<proteinExistence type="predicted"/>
<keyword evidence="2" id="KW-1185">Reference proteome</keyword>
<dbReference type="AlphaFoldDB" id="A0A506U4M9"/>
<evidence type="ECO:0000313" key="2">
    <source>
        <dbReference type="Proteomes" id="UP000320314"/>
    </source>
</evidence>
<name>A0A506U4M9_9HYPH</name>